<evidence type="ECO:0000256" key="2">
    <source>
        <dbReference type="PROSITE-ProRule" id="PRU00035"/>
    </source>
</evidence>
<dbReference type="GO" id="GO:0000785">
    <property type="term" value="C:chromatin"/>
    <property type="evidence" value="ECO:0007669"/>
    <property type="project" value="TreeGrafter"/>
</dbReference>
<gene>
    <name evidence="6" type="ORF">OIDMADRAFT_159881</name>
</gene>
<dbReference type="SMART" id="SM00297">
    <property type="entry name" value="BROMO"/>
    <property type="match status" value="2"/>
</dbReference>
<dbReference type="PROSITE" id="PS50014">
    <property type="entry name" value="BROMODOMAIN_2"/>
    <property type="match status" value="2"/>
</dbReference>
<name>A0A0C3H2S9_OIDMZ</name>
<dbReference type="InterPro" id="IPR027353">
    <property type="entry name" value="NET_dom"/>
</dbReference>
<feature type="region of interest" description="Disordered" evidence="3">
    <location>
        <begin position="485"/>
        <end position="513"/>
    </location>
</feature>
<dbReference type="Pfam" id="PF17035">
    <property type="entry name" value="BET"/>
    <property type="match status" value="1"/>
</dbReference>
<dbReference type="OrthoDB" id="784962at2759"/>
<dbReference type="GO" id="GO:0006338">
    <property type="term" value="P:chromatin remodeling"/>
    <property type="evidence" value="ECO:0007669"/>
    <property type="project" value="TreeGrafter"/>
</dbReference>
<feature type="compositionally biased region" description="Basic and acidic residues" evidence="3">
    <location>
        <begin position="43"/>
        <end position="61"/>
    </location>
</feature>
<feature type="domain" description="Bromo" evidence="4">
    <location>
        <begin position="304"/>
        <end position="376"/>
    </location>
</feature>
<dbReference type="Proteomes" id="UP000054321">
    <property type="component" value="Unassembled WGS sequence"/>
</dbReference>
<feature type="region of interest" description="Disordered" evidence="3">
    <location>
        <begin position="395"/>
        <end position="434"/>
    </location>
</feature>
<dbReference type="PANTHER" id="PTHR22880">
    <property type="entry name" value="FALZ-RELATED BROMODOMAIN-CONTAINING PROTEINS"/>
    <property type="match status" value="1"/>
</dbReference>
<evidence type="ECO:0000256" key="1">
    <source>
        <dbReference type="ARBA" id="ARBA00023117"/>
    </source>
</evidence>
<dbReference type="CDD" id="cd04369">
    <property type="entry name" value="Bromodomain"/>
    <property type="match status" value="1"/>
</dbReference>
<dbReference type="InterPro" id="IPR038336">
    <property type="entry name" value="NET_sf"/>
</dbReference>
<accession>A0A0C3H2S9</accession>
<dbReference type="Gene3D" id="1.20.1270.220">
    <property type="match status" value="1"/>
</dbReference>
<feature type="region of interest" description="Disordered" evidence="3">
    <location>
        <begin position="1"/>
        <end position="83"/>
    </location>
</feature>
<evidence type="ECO:0000256" key="3">
    <source>
        <dbReference type="SAM" id="MobiDB-lite"/>
    </source>
</evidence>
<dbReference type="FunCoup" id="A0A0C3H2S9">
    <property type="interactions" value="597"/>
</dbReference>
<feature type="compositionally biased region" description="Pro residues" evidence="3">
    <location>
        <begin position="66"/>
        <end position="77"/>
    </location>
</feature>
<organism evidence="6 7">
    <name type="scientific">Oidiodendron maius (strain Zn)</name>
    <dbReference type="NCBI Taxonomy" id="913774"/>
    <lineage>
        <taxon>Eukaryota</taxon>
        <taxon>Fungi</taxon>
        <taxon>Dikarya</taxon>
        <taxon>Ascomycota</taxon>
        <taxon>Pezizomycotina</taxon>
        <taxon>Leotiomycetes</taxon>
        <taxon>Leotiomycetes incertae sedis</taxon>
        <taxon>Myxotrichaceae</taxon>
        <taxon>Oidiodendron</taxon>
    </lineage>
</organism>
<dbReference type="EMBL" id="KN832874">
    <property type="protein sequence ID" value="KIN02476.1"/>
    <property type="molecule type" value="Genomic_DNA"/>
</dbReference>
<dbReference type="SUPFAM" id="SSF47370">
    <property type="entry name" value="Bromodomain"/>
    <property type="match status" value="2"/>
</dbReference>
<feature type="compositionally biased region" description="Polar residues" evidence="3">
    <location>
        <begin position="395"/>
        <end position="411"/>
    </location>
</feature>
<dbReference type="GO" id="GO:0005634">
    <property type="term" value="C:nucleus"/>
    <property type="evidence" value="ECO:0007669"/>
    <property type="project" value="TreeGrafter"/>
</dbReference>
<feature type="compositionally biased region" description="Basic and acidic residues" evidence="3">
    <location>
        <begin position="251"/>
        <end position="274"/>
    </location>
</feature>
<keyword evidence="1 2" id="KW-0103">Bromodomain</keyword>
<dbReference type="HOGENOM" id="CLU_001499_2_0_1"/>
<protein>
    <recommendedName>
        <fullName evidence="8">Bromo domain-containing protein</fullName>
    </recommendedName>
</protein>
<feature type="compositionally biased region" description="Acidic residues" evidence="3">
    <location>
        <begin position="412"/>
        <end position="423"/>
    </location>
</feature>
<proteinExistence type="predicted"/>
<evidence type="ECO:0000313" key="6">
    <source>
        <dbReference type="EMBL" id="KIN02476.1"/>
    </source>
</evidence>
<feature type="domain" description="NET" evidence="5">
    <location>
        <begin position="512"/>
        <end position="593"/>
    </location>
</feature>
<dbReference type="STRING" id="913774.A0A0C3H2S9"/>
<dbReference type="GO" id="GO:0006355">
    <property type="term" value="P:regulation of DNA-templated transcription"/>
    <property type="evidence" value="ECO:0007669"/>
    <property type="project" value="TreeGrafter"/>
</dbReference>
<feature type="region of interest" description="Disordered" evidence="3">
    <location>
        <begin position="193"/>
        <end position="278"/>
    </location>
</feature>
<feature type="compositionally biased region" description="Low complexity" evidence="3">
    <location>
        <begin position="215"/>
        <end position="231"/>
    </location>
</feature>
<feature type="compositionally biased region" description="Basic residues" evidence="3">
    <location>
        <begin position="492"/>
        <end position="513"/>
    </location>
</feature>
<feature type="compositionally biased region" description="Polar residues" evidence="3">
    <location>
        <begin position="1"/>
        <end position="15"/>
    </location>
</feature>
<dbReference type="PROSITE" id="PS51525">
    <property type="entry name" value="NET"/>
    <property type="match status" value="1"/>
</dbReference>
<dbReference type="PROSITE" id="PS00633">
    <property type="entry name" value="BROMODOMAIN_1"/>
    <property type="match status" value="1"/>
</dbReference>
<dbReference type="InterPro" id="IPR018359">
    <property type="entry name" value="Bromodomain_CS"/>
</dbReference>
<feature type="compositionally biased region" description="Polar residues" evidence="3">
    <location>
        <begin position="232"/>
        <end position="248"/>
    </location>
</feature>
<dbReference type="Pfam" id="PF00439">
    <property type="entry name" value="Bromodomain"/>
    <property type="match status" value="2"/>
</dbReference>
<reference evidence="6 7" key="1">
    <citation type="submission" date="2014-04" db="EMBL/GenBank/DDBJ databases">
        <authorList>
            <consortium name="DOE Joint Genome Institute"/>
            <person name="Kuo A."/>
            <person name="Martino E."/>
            <person name="Perotto S."/>
            <person name="Kohler A."/>
            <person name="Nagy L.G."/>
            <person name="Floudas D."/>
            <person name="Copeland A."/>
            <person name="Barry K.W."/>
            <person name="Cichocki N."/>
            <person name="Veneault-Fourrey C."/>
            <person name="LaButti K."/>
            <person name="Lindquist E.A."/>
            <person name="Lipzen A."/>
            <person name="Lundell T."/>
            <person name="Morin E."/>
            <person name="Murat C."/>
            <person name="Sun H."/>
            <person name="Tunlid A."/>
            <person name="Henrissat B."/>
            <person name="Grigoriev I.V."/>
            <person name="Hibbett D.S."/>
            <person name="Martin F."/>
            <person name="Nordberg H.P."/>
            <person name="Cantor M.N."/>
            <person name="Hua S.X."/>
        </authorList>
    </citation>
    <scope>NUCLEOTIDE SEQUENCE [LARGE SCALE GENOMIC DNA]</scope>
    <source>
        <strain evidence="6 7">Zn</strain>
    </source>
</reference>
<dbReference type="Gene3D" id="1.20.920.10">
    <property type="entry name" value="Bromodomain-like"/>
    <property type="match status" value="2"/>
</dbReference>
<feature type="region of interest" description="Disordered" evidence="3">
    <location>
        <begin position="599"/>
        <end position="648"/>
    </location>
</feature>
<dbReference type="AlphaFoldDB" id="A0A0C3H2S9"/>
<reference evidence="7" key="2">
    <citation type="submission" date="2015-01" db="EMBL/GenBank/DDBJ databases">
        <title>Evolutionary Origins and Diversification of the Mycorrhizal Mutualists.</title>
        <authorList>
            <consortium name="DOE Joint Genome Institute"/>
            <consortium name="Mycorrhizal Genomics Consortium"/>
            <person name="Kohler A."/>
            <person name="Kuo A."/>
            <person name="Nagy L.G."/>
            <person name="Floudas D."/>
            <person name="Copeland A."/>
            <person name="Barry K.W."/>
            <person name="Cichocki N."/>
            <person name="Veneault-Fourrey C."/>
            <person name="LaButti K."/>
            <person name="Lindquist E.A."/>
            <person name="Lipzen A."/>
            <person name="Lundell T."/>
            <person name="Morin E."/>
            <person name="Murat C."/>
            <person name="Riley R."/>
            <person name="Ohm R."/>
            <person name="Sun H."/>
            <person name="Tunlid A."/>
            <person name="Henrissat B."/>
            <person name="Grigoriev I.V."/>
            <person name="Hibbett D.S."/>
            <person name="Martin F."/>
        </authorList>
    </citation>
    <scope>NUCLEOTIDE SEQUENCE [LARGE SCALE GENOMIC DNA]</scope>
    <source>
        <strain evidence="7">Zn</strain>
    </source>
</reference>
<feature type="compositionally biased region" description="Basic and acidic residues" evidence="3">
    <location>
        <begin position="619"/>
        <end position="629"/>
    </location>
</feature>
<keyword evidence="7" id="KW-1185">Reference proteome</keyword>
<dbReference type="CDD" id="cd05499">
    <property type="entry name" value="Bromo_BDF1_2_II"/>
    <property type="match status" value="1"/>
</dbReference>
<dbReference type="InParanoid" id="A0A0C3H2S9"/>
<evidence type="ECO:0000259" key="4">
    <source>
        <dbReference type="PROSITE" id="PS50014"/>
    </source>
</evidence>
<dbReference type="PANTHER" id="PTHR22880:SF225">
    <property type="entry name" value="BROMODOMAIN-CONTAINING PROTEIN BET-1-RELATED"/>
    <property type="match status" value="1"/>
</dbReference>
<sequence length="686" mass="75554">MSTASTQPTASTVEQPDTEMADASQPTFTKVAREREDDMEIEPSAKRAKTDDEAESQDRTAQDAPVGPPNGESPPAKPDSNSITPYEAKEIVKVLKNILRTNDGKNFRAPVSTLWPNFAEAYYAKVPNPIDLGTIETKVRDGQYPTWGDFRADIQLIADNAMLFNGENHPITKAGETVRNSLFSKTAGIPAEPVIIPKPVRKQARRSTPQAESTPRAASQRRPSRSAGSGAVTTSPSQTFALEPTTGTPLIRRDSTKNEGGRPKREIHPPKNKDLPYSVRPKARKFASELRFCEETLNEMKKPKHAAFASAFYVPVDPVALNIPNYFTTIKNPMDLSTVAKKLQSGAYQRAKDFEADVRLIFTNCYKFNPQGNPVREMGKQLEAVFEEKWASKQQWDADNAPAAQSPSISGSDDEETEDEDPDPNGQAAAAASATAAAALSQRLIEEQTKLITLMQAKNPDQGLIQMQHDMVALVQSRIAENAKTTTTVGKKAPKKAKAPKTAKKPVAKKISNKKAPRPRYLGTLEKETISAGLASLPDEVAESVLQMIKNDKPDVDATDGTLELDIDMISTATLWKIHALILQYAPDVEVAIKRQMMEKESPRTLAKPAPKKKNKPMSKTEQERKIEQLRNSMQEFERHNSGSQEPVLPSKLNCIFLMELRADHLSAVEQAESSGDEDSDDSEEE</sequence>
<evidence type="ECO:0000313" key="7">
    <source>
        <dbReference type="Proteomes" id="UP000054321"/>
    </source>
</evidence>
<dbReference type="PRINTS" id="PR00503">
    <property type="entry name" value="BROMODOMAIN"/>
</dbReference>
<dbReference type="InterPro" id="IPR050935">
    <property type="entry name" value="Bromo_chromatin_reader"/>
</dbReference>
<evidence type="ECO:0000259" key="5">
    <source>
        <dbReference type="PROSITE" id="PS51525"/>
    </source>
</evidence>
<evidence type="ECO:0008006" key="8">
    <source>
        <dbReference type="Google" id="ProtNLM"/>
    </source>
</evidence>
<feature type="domain" description="Bromo" evidence="4">
    <location>
        <begin position="107"/>
        <end position="172"/>
    </location>
</feature>
<dbReference type="InterPro" id="IPR001487">
    <property type="entry name" value="Bromodomain"/>
</dbReference>
<dbReference type="InterPro" id="IPR036427">
    <property type="entry name" value="Bromodomain-like_sf"/>
</dbReference>